<dbReference type="GO" id="GO:0015031">
    <property type="term" value="P:protein transport"/>
    <property type="evidence" value="ECO:0007669"/>
    <property type="project" value="UniProtKB-KW"/>
</dbReference>
<dbReference type="PANTHER" id="PTHR14995:SF2">
    <property type="entry name" value="PROTEIN AMNIONLESS"/>
    <property type="match status" value="1"/>
</dbReference>
<keyword evidence="13" id="KW-1185">Reference proteome</keyword>
<reference evidence="12" key="1">
    <citation type="journal article" date="2019" name="bioRxiv">
        <title>The Genome of the Zebra Mussel, Dreissena polymorpha: A Resource for Invasive Species Research.</title>
        <authorList>
            <person name="McCartney M.A."/>
            <person name="Auch B."/>
            <person name="Kono T."/>
            <person name="Mallez S."/>
            <person name="Zhang Y."/>
            <person name="Obille A."/>
            <person name="Becker A."/>
            <person name="Abrahante J.E."/>
            <person name="Garbe J."/>
            <person name="Badalamenti J.P."/>
            <person name="Herman A."/>
            <person name="Mangelson H."/>
            <person name="Liachko I."/>
            <person name="Sullivan S."/>
            <person name="Sone E.D."/>
            <person name="Koren S."/>
            <person name="Silverstein K.A.T."/>
            <person name="Beckman K.B."/>
            <person name="Gohl D.M."/>
        </authorList>
    </citation>
    <scope>NUCLEOTIDE SEQUENCE</scope>
    <source>
        <strain evidence="12">Duluth1</strain>
        <tissue evidence="12">Whole animal</tissue>
    </source>
</reference>
<evidence type="ECO:0000313" key="13">
    <source>
        <dbReference type="Proteomes" id="UP000828390"/>
    </source>
</evidence>
<keyword evidence="4" id="KW-1003">Cell membrane</keyword>
<keyword evidence="5 10" id="KW-0812">Transmembrane</keyword>
<evidence type="ECO:0000256" key="4">
    <source>
        <dbReference type="ARBA" id="ARBA00022475"/>
    </source>
</evidence>
<dbReference type="GO" id="GO:0006898">
    <property type="term" value="P:receptor-mediated endocytosis"/>
    <property type="evidence" value="ECO:0007669"/>
    <property type="project" value="TreeGrafter"/>
</dbReference>
<keyword evidence="9 10" id="KW-0472">Membrane</keyword>
<comment type="caution">
    <text evidence="12">The sequence shown here is derived from an EMBL/GenBank/DDBJ whole genome shotgun (WGS) entry which is preliminary data.</text>
</comment>
<evidence type="ECO:0000256" key="11">
    <source>
        <dbReference type="SAM" id="SignalP"/>
    </source>
</evidence>
<feature type="chain" id="PRO_5039676217" description="Protein amnionless" evidence="11">
    <location>
        <begin position="20"/>
        <end position="543"/>
    </location>
</feature>
<feature type="transmembrane region" description="Helical" evidence="10">
    <location>
        <begin position="378"/>
        <end position="400"/>
    </location>
</feature>
<evidence type="ECO:0000256" key="9">
    <source>
        <dbReference type="ARBA" id="ARBA00023136"/>
    </source>
</evidence>
<evidence type="ECO:0000256" key="8">
    <source>
        <dbReference type="ARBA" id="ARBA00022989"/>
    </source>
</evidence>
<evidence type="ECO:0000256" key="3">
    <source>
        <dbReference type="ARBA" id="ARBA00022448"/>
    </source>
</evidence>
<dbReference type="Pfam" id="PF14828">
    <property type="entry name" value="Amnionless"/>
    <property type="match status" value="1"/>
</dbReference>
<dbReference type="PANTHER" id="PTHR14995">
    <property type="entry name" value="AMNIONLESS"/>
    <property type="match status" value="1"/>
</dbReference>
<gene>
    <name evidence="12" type="ORF">DPMN_089003</name>
</gene>
<evidence type="ECO:0000313" key="12">
    <source>
        <dbReference type="EMBL" id="KAH3846701.1"/>
    </source>
</evidence>
<keyword evidence="7" id="KW-0653">Protein transport</keyword>
<dbReference type="EMBL" id="JAIWYP010000003">
    <property type="protein sequence ID" value="KAH3846701.1"/>
    <property type="molecule type" value="Genomic_DNA"/>
</dbReference>
<dbReference type="GO" id="GO:0030139">
    <property type="term" value="C:endocytic vesicle"/>
    <property type="evidence" value="ECO:0007669"/>
    <property type="project" value="TreeGrafter"/>
</dbReference>
<evidence type="ECO:0000256" key="2">
    <source>
        <dbReference type="ARBA" id="ARBA00021200"/>
    </source>
</evidence>
<evidence type="ECO:0000256" key="10">
    <source>
        <dbReference type="SAM" id="Phobius"/>
    </source>
</evidence>
<evidence type="ECO:0000256" key="1">
    <source>
        <dbReference type="ARBA" id="ARBA00004251"/>
    </source>
</evidence>
<keyword evidence="8 10" id="KW-1133">Transmembrane helix</keyword>
<organism evidence="12 13">
    <name type="scientific">Dreissena polymorpha</name>
    <name type="common">Zebra mussel</name>
    <name type="synonym">Mytilus polymorpha</name>
    <dbReference type="NCBI Taxonomy" id="45954"/>
    <lineage>
        <taxon>Eukaryota</taxon>
        <taxon>Metazoa</taxon>
        <taxon>Spiralia</taxon>
        <taxon>Lophotrochozoa</taxon>
        <taxon>Mollusca</taxon>
        <taxon>Bivalvia</taxon>
        <taxon>Autobranchia</taxon>
        <taxon>Heteroconchia</taxon>
        <taxon>Euheterodonta</taxon>
        <taxon>Imparidentia</taxon>
        <taxon>Neoheterodontei</taxon>
        <taxon>Myida</taxon>
        <taxon>Dreissenoidea</taxon>
        <taxon>Dreissenidae</taxon>
        <taxon>Dreissena</taxon>
    </lineage>
</organism>
<keyword evidence="6 11" id="KW-0732">Signal</keyword>
<protein>
    <recommendedName>
        <fullName evidence="2">Protein amnionless</fullName>
    </recommendedName>
</protein>
<dbReference type="Proteomes" id="UP000828390">
    <property type="component" value="Unassembled WGS sequence"/>
</dbReference>
<sequence length="543" mass="59295">MEMNKLVVVFFLFVVPVEGLFIRWLRNTDLNNPHNWDRGNLPCGNDRMIIPDDSPVVFMQINTTVQELVLPATGELVFGSFFGLAFTNEPDHSAACLDSGSDITFNASHPADWFDPDNWCLTDTETGPCKDMALLDTERIPCSTGDVVFPTGSSYYVDLGRNKDIQVNTLKVSGKAYSTNTFRDYLRTENGRNIFPPPATGAQSSVTMNRRKCTDQTGCACGNDQGQIFETVCTVTKLRCPRPLCAATIKPVGHCCNVCGGMLTLTYGTGFNLDTFNNSIQRNFVENEKYPHIKYILSKRSDGKIQMVLWDDNKGVMSSQLAQDILADIKQDITTGGMRYAIMEATLQSTATGGSGAVQPGSHSAHTGAETELGRGSVAGVTIGCIAGVLVVCLAAFLLYRRTSWSCVDTGRFSRSIFNKFNRFDASEARSPQVTIPTPDAFAWGSLDSGVSSAHSSRLSQGFDNPMFGEATFDTQNPVPMEMEVRSVMSEEQPKTDFGFDNPLYDSVHQDSLFSDPSVVVEPQPLPVVTLEAAGCQETTTDA</sequence>
<dbReference type="GO" id="GO:0016324">
    <property type="term" value="C:apical plasma membrane"/>
    <property type="evidence" value="ECO:0007669"/>
    <property type="project" value="TreeGrafter"/>
</dbReference>
<keyword evidence="3" id="KW-0813">Transport</keyword>
<feature type="signal peptide" evidence="11">
    <location>
        <begin position="1"/>
        <end position="19"/>
    </location>
</feature>
<accession>A0A9D4KXC5</accession>
<dbReference type="AlphaFoldDB" id="A0A9D4KXC5"/>
<evidence type="ECO:0000256" key="6">
    <source>
        <dbReference type="ARBA" id="ARBA00022729"/>
    </source>
</evidence>
<name>A0A9D4KXC5_DREPO</name>
<evidence type="ECO:0000256" key="5">
    <source>
        <dbReference type="ARBA" id="ARBA00022692"/>
    </source>
</evidence>
<evidence type="ECO:0000256" key="7">
    <source>
        <dbReference type="ARBA" id="ARBA00022927"/>
    </source>
</evidence>
<dbReference type="OrthoDB" id="10067964at2759"/>
<dbReference type="InterPro" id="IPR026112">
    <property type="entry name" value="AMN"/>
</dbReference>
<comment type="subcellular location">
    <subcellularLocation>
        <location evidence="1">Cell membrane</location>
        <topology evidence="1">Single-pass type I membrane protein</topology>
    </subcellularLocation>
</comment>
<proteinExistence type="predicted"/>
<reference evidence="12" key="2">
    <citation type="submission" date="2020-11" db="EMBL/GenBank/DDBJ databases">
        <authorList>
            <person name="McCartney M.A."/>
            <person name="Auch B."/>
            <person name="Kono T."/>
            <person name="Mallez S."/>
            <person name="Becker A."/>
            <person name="Gohl D.M."/>
            <person name="Silverstein K.A.T."/>
            <person name="Koren S."/>
            <person name="Bechman K.B."/>
            <person name="Herman A."/>
            <person name="Abrahante J.E."/>
            <person name="Garbe J."/>
        </authorList>
    </citation>
    <scope>NUCLEOTIDE SEQUENCE</scope>
    <source>
        <strain evidence="12">Duluth1</strain>
        <tissue evidence="12">Whole animal</tissue>
    </source>
</reference>